<accession>A0A3P3QGA9</accession>
<comment type="caution">
    <text evidence="2">The sequence shown here is derived from an EMBL/GenBank/DDBJ whole genome shotgun (WGS) entry which is preliminary data.</text>
</comment>
<dbReference type="InterPro" id="IPR025485">
    <property type="entry name" value="DUF4377"/>
</dbReference>
<evidence type="ECO:0000313" key="3">
    <source>
        <dbReference type="Proteomes" id="UP000276260"/>
    </source>
</evidence>
<proteinExistence type="predicted"/>
<dbReference type="EMBL" id="RRCF01000003">
    <property type="protein sequence ID" value="RRJ20186.1"/>
    <property type="molecule type" value="Genomic_DNA"/>
</dbReference>
<evidence type="ECO:0000259" key="1">
    <source>
        <dbReference type="Pfam" id="PF14302"/>
    </source>
</evidence>
<protein>
    <submittedName>
        <fullName evidence="2">DUF4377 domain-containing protein</fullName>
    </submittedName>
</protein>
<dbReference type="Proteomes" id="UP000276260">
    <property type="component" value="Unassembled WGS sequence"/>
</dbReference>
<dbReference type="PROSITE" id="PS51257">
    <property type="entry name" value="PROKAR_LIPOPROTEIN"/>
    <property type="match status" value="1"/>
</dbReference>
<evidence type="ECO:0000313" key="2">
    <source>
        <dbReference type="EMBL" id="RRJ20186.1"/>
    </source>
</evidence>
<organism evidence="2 3">
    <name type="scientific">Rheinheimera mesophila</name>
    <dbReference type="NCBI Taxonomy" id="1547515"/>
    <lineage>
        <taxon>Bacteria</taxon>
        <taxon>Pseudomonadati</taxon>
        <taxon>Pseudomonadota</taxon>
        <taxon>Gammaproteobacteria</taxon>
        <taxon>Chromatiales</taxon>
        <taxon>Chromatiaceae</taxon>
        <taxon>Rheinheimera</taxon>
    </lineage>
</organism>
<dbReference type="OrthoDB" id="7871744at2"/>
<keyword evidence="3" id="KW-1185">Reference proteome</keyword>
<dbReference type="Pfam" id="PF14302">
    <property type="entry name" value="DUF4377"/>
    <property type="match status" value="1"/>
</dbReference>
<gene>
    <name evidence="2" type="ORF">EIK76_11710</name>
</gene>
<reference evidence="2 3" key="1">
    <citation type="submission" date="2018-11" db="EMBL/GenBank/DDBJ databases">
        <title>Draft genome analysis of Rheinheimera mesophila isolated from an industrial waste site.</title>
        <authorList>
            <person name="Yu Q."/>
            <person name="Qi Y."/>
            <person name="Zhang H."/>
            <person name="Lu Y."/>
            <person name="Pu J."/>
        </authorList>
    </citation>
    <scope>NUCLEOTIDE SEQUENCE [LARGE SCALE GENOMIC DNA]</scope>
    <source>
        <strain evidence="2 3">IITR13</strain>
    </source>
</reference>
<dbReference type="RefSeq" id="WP_052749351.1">
    <property type="nucleotide sequence ID" value="NZ_LAVS01000029.1"/>
</dbReference>
<feature type="domain" description="DUF4377" evidence="1">
    <location>
        <begin position="54"/>
        <end position="127"/>
    </location>
</feature>
<name>A0A3P3QGA9_9GAMM</name>
<dbReference type="AlphaFoldDB" id="A0A3P3QGA9"/>
<sequence length="131" mass="14529">MSMLNKVLSGILVFTLAGCSEPVPSAPAASKQPDESGVYPPLLTSTEARSLILWVAAEKRQCMAVGPTHCLQIRFHPDEQWQLFYGEIQGFAYQPGRLYQLEVSEIMLPDPPADAPDRQWVLQRIISTASE</sequence>